<sequence>TALIPMCLAYQSGRISNLDDGLNFSNRALEHMGESGRQVPIQTLQDAIRYGEAMPDPRGSNTTMYYTTMYKNGKMYNLEVLYDEISNTVYHFEYARKAMGNLPAIPK</sequence>
<gene>
    <name evidence="1" type="ORF">DWX06_16420</name>
</gene>
<name>A0A412PZ81_9FIRM</name>
<dbReference type="RefSeq" id="WP_306760933.1">
    <property type="nucleotide sequence ID" value="NZ_QRXG01000065.1"/>
</dbReference>
<comment type="caution">
    <text evidence="1">The sequence shown here is derived from an EMBL/GenBank/DDBJ whole genome shotgun (WGS) entry which is preliminary data.</text>
</comment>
<dbReference type="AlphaFoldDB" id="A0A412PZ81"/>
<organism evidence="1 2">
    <name type="scientific">Agathobacter rectalis</name>
    <dbReference type="NCBI Taxonomy" id="39491"/>
    <lineage>
        <taxon>Bacteria</taxon>
        <taxon>Bacillati</taxon>
        <taxon>Bacillota</taxon>
        <taxon>Clostridia</taxon>
        <taxon>Lachnospirales</taxon>
        <taxon>Lachnospiraceae</taxon>
        <taxon>Agathobacter</taxon>
    </lineage>
</organism>
<dbReference type="Proteomes" id="UP000284296">
    <property type="component" value="Unassembled WGS sequence"/>
</dbReference>
<evidence type="ECO:0000313" key="1">
    <source>
        <dbReference type="EMBL" id="RGT76304.1"/>
    </source>
</evidence>
<protein>
    <submittedName>
        <fullName evidence="1">Uncharacterized protein</fullName>
    </submittedName>
</protein>
<proteinExistence type="predicted"/>
<dbReference type="EMBL" id="QRXG01000065">
    <property type="protein sequence ID" value="RGT76304.1"/>
    <property type="molecule type" value="Genomic_DNA"/>
</dbReference>
<feature type="non-terminal residue" evidence="1">
    <location>
        <position position="1"/>
    </location>
</feature>
<evidence type="ECO:0000313" key="2">
    <source>
        <dbReference type="Proteomes" id="UP000284296"/>
    </source>
</evidence>
<reference evidence="1 2" key="1">
    <citation type="submission" date="2018-08" db="EMBL/GenBank/DDBJ databases">
        <title>A genome reference for cultivated species of the human gut microbiota.</title>
        <authorList>
            <person name="Zou Y."/>
            <person name="Xue W."/>
            <person name="Luo G."/>
        </authorList>
    </citation>
    <scope>NUCLEOTIDE SEQUENCE [LARGE SCALE GENOMIC DNA]</scope>
    <source>
        <strain evidence="1 2">AF18-16LB</strain>
    </source>
</reference>
<accession>A0A412PZ81</accession>